<dbReference type="SUPFAM" id="SSF54523">
    <property type="entry name" value="Pili subunits"/>
    <property type="match status" value="1"/>
</dbReference>
<keyword evidence="1" id="KW-1133">Transmembrane helix</keyword>
<gene>
    <name evidence="2" type="ordered locus">NT01CX_1596</name>
</gene>
<evidence type="ECO:0000313" key="3">
    <source>
        <dbReference type="Proteomes" id="UP000008220"/>
    </source>
</evidence>
<dbReference type="InterPro" id="IPR045584">
    <property type="entry name" value="Pilin-like"/>
</dbReference>
<proteinExistence type="predicted"/>
<dbReference type="PATRIC" id="fig|386415.7.peg.703"/>
<name>A0PZ75_CLONN</name>
<evidence type="ECO:0000256" key="1">
    <source>
        <dbReference type="SAM" id="Phobius"/>
    </source>
</evidence>
<accession>A0PZ75</accession>
<keyword evidence="1" id="KW-0472">Membrane</keyword>
<dbReference type="STRING" id="386415.NT01CX_1596"/>
<dbReference type="Gene3D" id="3.30.700.10">
    <property type="entry name" value="Glycoprotein, Type 4 Pilin"/>
    <property type="match status" value="1"/>
</dbReference>
<dbReference type="NCBIfam" id="TIGR02532">
    <property type="entry name" value="IV_pilin_GFxxxE"/>
    <property type="match status" value="1"/>
</dbReference>
<feature type="transmembrane region" description="Helical" evidence="1">
    <location>
        <begin position="12"/>
        <end position="34"/>
    </location>
</feature>
<dbReference type="Pfam" id="PF07963">
    <property type="entry name" value="N_methyl"/>
    <property type="match status" value="1"/>
</dbReference>
<evidence type="ECO:0000313" key="2">
    <source>
        <dbReference type="EMBL" id="ABK61605.1"/>
    </source>
</evidence>
<organism evidence="2 3">
    <name type="scientific">Clostridium novyi (strain NT)</name>
    <dbReference type="NCBI Taxonomy" id="386415"/>
    <lineage>
        <taxon>Bacteria</taxon>
        <taxon>Bacillati</taxon>
        <taxon>Bacillota</taxon>
        <taxon>Clostridia</taxon>
        <taxon>Eubacteriales</taxon>
        <taxon>Clostridiaceae</taxon>
        <taxon>Clostridium</taxon>
    </lineage>
</organism>
<dbReference type="InterPro" id="IPR012902">
    <property type="entry name" value="N_methyl_site"/>
</dbReference>
<dbReference type="EMBL" id="CP000382">
    <property type="protein sequence ID" value="ABK61605.1"/>
    <property type="molecule type" value="Genomic_DNA"/>
</dbReference>
<sequence>MESIQAKQKKKKGFTLIELIIVIAILGILALIAIPKFGSAQKDAKVKADIATAKTIAGTVSTALAKGDETSSKLKKTFNEYKDIDKDTTEIVEKGLNGKTKVQALEDGKFQIKIDDEENVFIQVVGKNDENGASTIACQLYPLKEGSNYPKASDKKEE</sequence>
<dbReference type="Proteomes" id="UP000008220">
    <property type="component" value="Chromosome"/>
</dbReference>
<dbReference type="HOGENOM" id="CLU_091705_7_3_9"/>
<protein>
    <submittedName>
        <fullName evidence="2">Pilin (Bacterial filament) subfamily</fullName>
    </submittedName>
</protein>
<dbReference type="KEGG" id="cno:NT01CX_1596"/>
<dbReference type="AlphaFoldDB" id="A0PZ75"/>
<keyword evidence="1" id="KW-0812">Transmembrane</keyword>
<reference evidence="2 3" key="1">
    <citation type="journal article" date="2006" name="Nat. Biotechnol.">
        <title>The genome and transcriptomes of the anti-tumor agent Clostridium novyi-NT.</title>
        <authorList>
            <person name="Bettegowda C."/>
            <person name="Huang X."/>
            <person name="Lin J."/>
            <person name="Cheong I."/>
            <person name="Kohli M."/>
            <person name="Szabo S.A."/>
            <person name="Zhang X."/>
            <person name="Diaz L.A. Jr."/>
            <person name="Velculescu V.E."/>
            <person name="Parmigiani G."/>
            <person name="Kinzler K.W."/>
            <person name="Vogelstein B."/>
            <person name="Zhou S."/>
        </authorList>
    </citation>
    <scope>NUCLEOTIDE SEQUENCE [LARGE SCALE GENOMIC DNA]</scope>
    <source>
        <strain evidence="2 3">NT</strain>
    </source>
</reference>
<dbReference type="eggNOG" id="COG2165">
    <property type="taxonomic scope" value="Bacteria"/>
</dbReference>
<dbReference type="RefSeq" id="WP_011721684.1">
    <property type="nucleotide sequence ID" value="NC_008593.1"/>
</dbReference>
<dbReference type="PROSITE" id="PS00409">
    <property type="entry name" value="PROKAR_NTER_METHYL"/>
    <property type="match status" value="1"/>
</dbReference>
<keyword evidence="3" id="KW-1185">Reference proteome</keyword>